<gene>
    <name evidence="8" type="ORF">FHS99_000851</name>
</gene>
<evidence type="ECO:0000256" key="3">
    <source>
        <dbReference type="ARBA" id="ARBA00022729"/>
    </source>
</evidence>
<feature type="domain" description="GP-PDE" evidence="7">
    <location>
        <begin position="48"/>
        <end position="379"/>
    </location>
</feature>
<evidence type="ECO:0000256" key="5">
    <source>
        <dbReference type="ARBA" id="ARBA00022801"/>
    </source>
</evidence>
<keyword evidence="4" id="KW-0319">Glycerol metabolism</keyword>
<protein>
    <recommendedName>
        <fullName evidence="2">glycerophosphodiester phosphodiesterase</fullName>
        <ecNumber evidence="2">3.1.4.46</ecNumber>
    </recommendedName>
</protein>
<evidence type="ECO:0000313" key="8">
    <source>
        <dbReference type="EMBL" id="MBB5728381.1"/>
    </source>
</evidence>
<evidence type="ECO:0000256" key="6">
    <source>
        <dbReference type="ARBA" id="ARBA00047512"/>
    </source>
</evidence>
<dbReference type="PANTHER" id="PTHR43620">
    <property type="entry name" value="GLYCEROPHOSPHORYL DIESTER PHOSPHODIESTERASE"/>
    <property type="match status" value="1"/>
</dbReference>
<dbReference type="AlphaFoldDB" id="A0A7W9BR14"/>
<dbReference type="CDD" id="cd08602">
    <property type="entry name" value="GDPD_ScGlpQ1_like"/>
    <property type="match status" value="1"/>
</dbReference>
<keyword evidence="3" id="KW-0732">Signal</keyword>
<dbReference type="Proteomes" id="UP000546701">
    <property type="component" value="Unassembled WGS sequence"/>
</dbReference>
<dbReference type="EC" id="3.1.4.46" evidence="2"/>
<dbReference type="SUPFAM" id="SSF51695">
    <property type="entry name" value="PLC-like phosphodiesterases"/>
    <property type="match status" value="1"/>
</dbReference>
<keyword evidence="9" id="KW-1185">Reference proteome</keyword>
<comment type="similarity">
    <text evidence="1">Belongs to the glycerophosphoryl diester phosphodiesterase family.</text>
</comment>
<dbReference type="InterPro" id="IPR006311">
    <property type="entry name" value="TAT_signal"/>
</dbReference>
<comment type="caution">
    <text evidence="8">The sequence shown here is derived from an EMBL/GenBank/DDBJ whole genome shotgun (WGS) entry which is preliminary data.</text>
</comment>
<evidence type="ECO:0000256" key="4">
    <source>
        <dbReference type="ARBA" id="ARBA00022798"/>
    </source>
</evidence>
<evidence type="ECO:0000313" key="9">
    <source>
        <dbReference type="Proteomes" id="UP000546701"/>
    </source>
</evidence>
<reference evidence="8 9" key="1">
    <citation type="submission" date="2020-08" db="EMBL/GenBank/DDBJ databases">
        <title>Genomic Encyclopedia of Type Strains, Phase IV (KMG-IV): sequencing the most valuable type-strain genomes for metagenomic binning, comparative biology and taxonomic classification.</title>
        <authorList>
            <person name="Goeker M."/>
        </authorList>
    </citation>
    <scope>NUCLEOTIDE SEQUENCE [LARGE SCALE GENOMIC DNA]</scope>
    <source>
        <strain evidence="8 9">DSM 103336</strain>
    </source>
</reference>
<dbReference type="GO" id="GO:0008889">
    <property type="term" value="F:glycerophosphodiester phosphodiesterase activity"/>
    <property type="evidence" value="ECO:0007669"/>
    <property type="project" value="UniProtKB-EC"/>
</dbReference>
<dbReference type="GO" id="GO:0006629">
    <property type="term" value="P:lipid metabolic process"/>
    <property type="evidence" value="ECO:0007669"/>
    <property type="project" value="InterPro"/>
</dbReference>
<organism evidence="8 9">
    <name type="scientific">Sphingomonas prati</name>
    <dbReference type="NCBI Taxonomy" id="1843237"/>
    <lineage>
        <taxon>Bacteria</taxon>
        <taxon>Pseudomonadati</taxon>
        <taxon>Pseudomonadota</taxon>
        <taxon>Alphaproteobacteria</taxon>
        <taxon>Sphingomonadales</taxon>
        <taxon>Sphingomonadaceae</taxon>
        <taxon>Sphingomonas</taxon>
    </lineage>
</organism>
<dbReference type="PROSITE" id="PS51704">
    <property type="entry name" value="GP_PDE"/>
    <property type="match status" value="1"/>
</dbReference>
<dbReference type="InterPro" id="IPR017946">
    <property type="entry name" value="PLC-like_Pdiesterase_TIM-brl"/>
</dbReference>
<dbReference type="Gene3D" id="3.20.20.190">
    <property type="entry name" value="Phosphatidylinositol (PI) phosphodiesterase"/>
    <property type="match status" value="1"/>
</dbReference>
<dbReference type="EMBL" id="JACIJR010000002">
    <property type="protein sequence ID" value="MBB5728381.1"/>
    <property type="molecule type" value="Genomic_DNA"/>
</dbReference>
<sequence>MTDENRYPADAVTMSRFTRRGLIGSAVGSAALALAPKMATAATAPKVPLVIAHRGASALRPEHTLAAYAKAIQDGADFIEPDLVVTKDGVLIARHENNIAETTDVARHPEFAARRTRKTIDGEAQDGWFAEDFTLAELKTLRAVERLGKIRPISASYDGQFQIATFEEIVDFAAAEAAARGRTIGLIPELKHGSYFAGIGLPTEDRFLAVLGAHAYTKRAPVEVQSFEITNLRDLRRKLGRPANIRLVQLIGDGAIRLPDGRGAGGSITFAEMTTPAGLREMATYADVVGPGIRAIIPLRPDGRLGVPSPLVRDAHAAGLQVIPWTFRPENSFLAADFRNGAGKDARNPAGSIAEIRRYIATGIDGFFTDDPALGRAALAS</sequence>
<proteinExistence type="inferred from homology"/>
<dbReference type="PROSITE" id="PS51318">
    <property type="entry name" value="TAT"/>
    <property type="match status" value="1"/>
</dbReference>
<evidence type="ECO:0000256" key="1">
    <source>
        <dbReference type="ARBA" id="ARBA00007277"/>
    </source>
</evidence>
<dbReference type="Pfam" id="PF03009">
    <property type="entry name" value="GDPD"/>
    <property type="match status" value="1"/>
</dbReference>
<evidence type="ECO:0000256" key="2">
    <source>
        <dbReference type="ARBA" id="ARBA00012247"/>
    </source>
</evidence>
<keyword evidence="5 8" id="KW-0378">Hydrolase</keyword>
<dbReference type="GO" id="GO:0042597">
    <property type="term" value="C:periplasmic space"/>
    <property type="evidence" value="ECO:0007669"/>
    <property type="project" value="TreeGrafter"/>
</dbReference>
<dbReference type="InterPro" id="IPR030395">
    <property type="entry name" value="GP_PDE_dom"/>
</dbReference>
<name>A0A7W9BR14_9SPHN</name>
<accession>A0A7W9BR14</accession>
<comment type="catalytic activity">
    <reaction evidence="6">
        <text>a sn-glycero-3-phosphodiester + H2O = an alcohol + sn-glycerol 3-phosphate + H(+)</text>
        <dbReference type="Rhea" id="RHEA:12969"/>
        <dbReference type="ChEBI" id="CHEBI:15377"/>
        <dbReference type="ChEBI" id="CHEBI:15378"/>
        <dbReference type="ChEBI" id="CHEBI:30879"/>
        <dbReference type="ChEBI" id="CHEBI:57597"/>
        <dbReference type="ChEBI" id="CHEBI:83408"/>
        <dbReference type="EC" id="3.1.4.46"/>
    </reaction>
</comment>
<dbReference type="GO" id="GO:0006071">
    <property type="term" value="P:glycerol metabolic process"/>
    <property type="evidence" value="ECO:0007669"/>
    <property type="project" value="UniProtKB-KW"/>
</dbReference>
<evidence type="ECO:0000259" key="7">
    <source>
        <dbReference type="PROSITE" id="PS51704"/>
    </source>
</evidence>
<dbReference type="PANTHER" id="PTHR43620:SF7">
    <property type="entry name" value="GLYCEROPHOSPHODIESTER PHOSPHODIESTERASE GDPD5-RELATED"/>
    <property type="match status" value="1"/>
</dbReference>